<dbReference type="AlphaFoldDB" id="A0A1H0TYA1"/>
<organism evidence="2 3">
    <name type="scientific">Litchfieldia salsa</name>
    <dbReference type="NCBI Taxonomy" id="930152"/>
    <lineage>
        <taxon>Bacteria</taxon>
        <taxon>Bacillati</taxon>
        <taxon>Bacillota</taxon>
        <taxon>Bacilli</taxon>
        <taxon>Bacillales</taxon>
        <taxon>Bacillaceae</taxon>
        <taxon>Litchfieldia</taxon>
    </lineage>
</organism>
<protein>
    <recommendedName>
        <fullName evidence="1">DUF7674 domain-containing protein</fullName>
    </recommendedName>
</protein>
<dbReference type="STRING" id="930152.SAMN05216565_10428"/>
<evidence type="ECO:0000313" key="3">
    <source>
        <dbReference type="Proteomes" id="UP000199159"/>
    </source>
</evidence>
<dbReference type="Pfam" id="PF24722">
    <property type="entry name" value="DUF7674"/>
    <property type="match status" value="1"/>
</dbReference>
<dbReference type="EMBL" id="FNJU01000004">
    <property type="protein sequence ID" value="SDP59027.1"/>
    <property type="molecule type" value="Genomic_DNA"/>
</dbReference>
<name>A0A1H0TYA1_9BACI</name>
<reference evidence="3" key="1">
    <citation type="submission" date="2016-10" db="EMBL/GenBank/DDBJ databases">
        <authorList>
            <person name="Varghese N."/>
            <person name="Submissions S."/>
        </authorList>
    </citation>
    <scope>NUCLEOTIDE SEQUENCE [LARGE SCALE GENOMIC DNA]</scope>
    <source>
        <strain evidence="3">IBRC-M10078</strain>
    </source>
</reference>
<dbReference type="Proteomes" id="UP000199159">
    <property type="component" value="Unassembled WGS sequence"/>
</dbReference>
<dbReference type="OrthoDB" id="2878670at2"/>
<dbReference type="RefSeq" id="WP_090853073.1">
    <property type="nucleotide sequence ID" value="NZ_FNJU01000004.1"/>
</dbReference>
<evidence type="ECO:0000313" key="2">
    <source>
        <dbReference type="EMBL" id="SDP59027.1"/>
    </source>
</evidence>
<proteinExistence type="predicted"/>
<gene>
    <name evidence="2" type="ORF">SAMN05216565_10428</name>
</gene>
<evidence type="ECO:0000259" key="1">
    <source>
        <dbReference type="Pfam" id="PF24722"/>
    </source>
</evidence>
<sequence>MGRENRPRAPLEEEDPKKLKRLFAFFESMVTNGDEYVAELLSVTILARIGDDKKVLTTAYKYMGKETRKSSDEIEKFWGRY</sequence>
<accession>A0A1H0TYA1</accession>
<dbReference type="InterPro" id="IPR056091">
    <property type="entry name" value="DUF7674"/>
</dbReference>
<feature type="domain" description="DUF7674" evidence="1">
    <location>
        <begin position="11"/>
        <end position="79"/>
    </location>
</feature>
<keyword evidence="3" id="KW-1185">Reference proteome</keyword>